<dbReference type="Proteomes" id="UP000237811">
    <property type="component" value="Unassembled WGS sequence"/>
</dbReference>
<dbReference type="InterPro" id="IPR004365">
    <property type="entry name" value="NA-bd_OB_tRNA"/>
</dbReference>
<dbReference type="PANTHER" id="PTHR32294">
    <property type="entry name" value="DNA POLYMERASE III SUBUNIT ALPHA"/>
    <property type="match status" value="1"/>
</dbReference>
<evidence type="ECO:0000256" key="1">
    <source>
        <dbReference type="ARBA" id="ARBA00007391"/>
    </source>
</evidence>
<protein>
    <recommendedName>
        <fullName evidence="2">Error-prone DNA polymerase</fullName>
    </recommendedName>
</protein>
<comment type="caution">
    <text evidence="5">The sequence shown here is derived from an EMBL/GenBank/DDBJ whole genome shotgun (WGS) entry which is preliminary data.</text>
</comment>
<evidence type="ECO:0000259" key="3">
    <source>
        <dbReference type="Pfam" id="PF01336"/>
    </source>
</evidence>
<dbReference type="InterPro" id="IPR004805">
    <property type="entry name" value="DnaE2/DnaE/PolC"/>
</dbReference>
<dbReference type="Gene3D" id="1.10.150.870">
    <property type="match status" value="1"/>
</dbReference>
<dbReference type="AlphaFoldDB" id="A0AB37AP47"/>
<dbReference type="GO" id="GO:0008408">
    <property type="term" value="F:3'-5' exonuclease activity"/>
    <property type="evidence" value="ECO:0007669"/>
    <property type="project" value="InterPro"/>
</dbReference>
<gene>
    <name evidence="5" type="ORF">C6P99_26960</name>
</gene>
<sequence>MLERGYDREFAEAIFAQIKGFGEYGFPESHAASFALLVYSSAWLRRHEPAVFLAALLNSQPMGFYTPSQLLQDARRRGVEVLPVDVNVSTWDSVIEGPTTSAPVRLGFSLLRGMRADVAGRIELARAVRPFVDVADLARRAQLDRHDLQVLARANALRSLAGGNRRAALWLAAAAVPDRDLLRGTERDDAVPALPQASEGKEIVTDYNALGFTLGRHPLALLRDRLALDRLQSAEQLATLRSGQLARACGLVTVRQRPGTANGVLFMTLEDETGQVNVILWPGLLEKFRKEALGAALLAVYGVWQAEGKVRHLIASKLVDRSELLGSLPTTAREFC</sequence>
<feature type="non-terminal residue" evidence="5">
    <location>
        <position position="1"/>
    </location>
</feature>
<feature type="domain" description="DNA polymerase helix-hairpin-helix motif" evidence="4">
    <location>
        <begin position="78"/>
        <end position="167"/>
    </location>
</feature>
<comment type="similarity">
    <text evidence="1">Belongs to the DNA polymerase type-C family. DnaE2 subfamily.</text>
</comment>
<dbReference type="RefSeq" id="WP_339326299.1">
    <property type="nucleotide sequence ID" value="NZ_PVFR01000082.1"/>
</dbReference>
<name>A0AB37AP47_9BURK</name>
<dbReference type="GO" id="GO:0003676">
    <property type="term" value="F:nucleic acid binding"/>
    <property type="evidence" value="ECO:0007669"/>
    <property type="project" value="InterPro"/>
</dbReference>
<dbReference type="InterPro" id="IPR029460">
    <property type="entry name" value="DNAPol_HHH"/>
</dbReference>
<dbReference type="GO" id="GO:0006260">
    <property type="term" value="P:DNA replication"/>
    <property type="evidence" value="ECO:0007669"/>
    <property type="project" value="InterPro"/>
</dbReference>
<dbReference type="Pfam" id="PF14579">
    <property type="entry name" value="HHH_6"/>
    <property type="match status" value="1"/>
</dbReference>
<accession>A0AB37AP47</accession>
<dbReference type="EMBL" id="PVFR01000082">
    <property type="protein sequence ID" value="PRE41367.1"/>
    <property type="molecule type" value="Genomic_DNA"/>
</dbReference>
<organism evidence="5 6">
    <name type="scientific">Burkholderia multivorans</name>
    <dbReference type="NCBI Taxonomy" id="87883"/>
    <lineage>
        <taxon>Bacteria</taxon>
        <taxon>Pseudomonadati</taxon>
        <taxon>Pseudomonadota</taxon>
        <taxon>Betaproteobacteria</taxon>
        <taxon>Burkholderiales</taxon>
        <taxon>Burkholderiaceae</taxon>
        <taxon>Burkholderia</taxon>
        <taxon>Burkholderia cepacia complex</taxon>
    </lineage>
</organism>
<feature type="domain" description="OB" evidence="3">
    <location>
        <begin position="249"/>
        <end position="317"/>
    </location>
</feature>
<evidence type="ECO:0000256" key="2">
    <source>
        <dbReference type="ARBA" id="ARBA00017273"/>
    </source>
</evidence>
<dbReference type="CDD" id="cd04485">
    <property type="entry name" value="DnaE_OBF"/>
    <property type="match status" value="1"/>
</dbReference>
<reference evidence="5 6" key="1">
    <citation type="submission" date="2018-03" db="EMBL/GenBank/DDBJ databases">
        <authorList>
            <person name="Nguyen K."/>
            <person name="Fouts D."/>
            <person name="Sutton G."/>
        </authorList>
    </citation>
    <scope>NUCLEOTIDE SEQUENCE [LARGE SCALE GENOMIC DNA]</scope>
    <source>
        <strain evidence="5 6">AU14328</strain>
    </source>
</reference>
<dbReference type="Pfam" id="PF01336">
    <property type="entry name" value="tRNA_anti-codon"/>
    <property type="match status" value="1"/>
</dbReference>
<evidence type="ECO:0000313" key="5">
    <source>
        <dbReference type="EMBL" id="PRE41367.1"/>
    </source>
</evidence>
<proteinExistence type="inferred from homology"/>
<evidence type="ECO:0000259" key="4">
    <source>
        <dbReference type="Pfam" id="PF14579"/>
    </source>
</evidence>
<dbReference type="PANTHER" id="PTHR32294:SF4">
    <property type="entry name" value="ERROR-PRONE DNA POLYMERASE"/>
    <property type="match status" value="1"/>
</dbReference>
<evidence type="ECO:0000313" key="6">
    <source>
        <dbReference type="Proteomes" id="UP000237811"/>
    </source>
</evidence>